<dbReference type="Proteomes" id="UP000466517">
    <property type="component" value="Chromosome"/>
</dbReference>
<name>A0A7I7XEV9_9MYCO</name>
<dbReference type="EMBL" id="AP022610">
    <property type="protein sequence ID" value="BBZ27724.1"/>
    <property type="molecule type" value="Genomic_DNA"/>
</dbReference>
<feature type="domain" description="Protein-PII uridylyltransferase N-terminal" evidence="1">
    <location>
        <begin position="44"/>
        <end position="162"/>
    </location>
</feature>
<keyword evidence="4" id="KW-1185">Reference proteome</keyword>
<evidence type="ECO:0000259" key="2">
    <source>
        <dbReference type="Pfam" id="PF10335"/>
    </source>
</evidence>
<organism evidence="3 4">
    <name type="scientific">Mycolicibacterium madagascariense</name>
    <dbReference type="NCBI Taxonomy" id="212765"/>
    <lineage>
        <taxon>Bacteria</taxon>
        <taxon>Bacillati</taxon>
        <taxon>Actinomycetota</taxon>
        <taxon>Actinomycetes</taxon>
        <taxon>Mycobacteriales</taxon>
        <taxon>Mycobacteriaceae</taxon>
        <taxon>Mycolicibacterium</taxon>
    </lineage>
</organism>
<dbReference type="GO" id="GO:0008773">
    <property type="term" value="F:[protein-PII] uridylyltransferase activity"/>
    <property type="evidence" value="ECO:0007669"/>
    <property type="project" value="InterPro"/>
</dbReference>
<sequence length="348" mass="36943">MPAAHPTGRGVAAAITAIDAATDEALLRAGVERARAAIADELRSHTPAAALAAAWSEVLRHAVVAGVRLCGPADWTWFVSGSVARGEAAPGSDVETMVVLGDAVGDGEKVALLGRAAGVHALLERCGVPGDANGVLASRPRFCRRAASWTDGIQRWSAHPREDRGVVMTGLLADSAGVPDPSARRPADLLRAGVVAAAERNYPVRQAMLQDATAVRASVPSRLRVFARTADAVDVKLAVMDPVVKIARWAAVSAHSDALSTPTRLDHAVAAHVLGADDASSLRDCFDWLLRWRWRRRAQRFLAGDRVDDLVSLSDMAPHDRATLRSVAREVTGIGRTLDYLASTSTYR</sequence>
<evidence type="ECO:0000313" key="4">
    <source>
        <dbReference type="Proteomes" id="UP000466517"/>
    </source>
</evidence>
<proteinExistence type="predicted"/>
<evidence type="ECO:0000259" key="1">
    <source>
        <dbReference type="Pfam" id="PF03445"/>
    </source>
</evidence>
<gene>
    <name evidence="3" type="ORF">MMAD_20190</name>
</gene>
<reference evidence="3 4" key="1">
    <citation type="journal article" date="2019" name="Emerg. Microbes Infect.">
        <title>Comprehensive subspecies identification of 175 nontuberculous mycobacteria species based on 7547 genomic profiles.</title>
        <authorList>
            <person name="Matsumoto Y."/>
            <person name="Kinjo T."/>
            <person name="Motooka D."/>
            <person name="Nabeya D."/>
            <person name="Jung N."/>
            <person name="Uechi K."/>
            <person name="Horii T."/>
            <person name="Iida T."/>
            <person name="Fujita J."/>
            <person name="Nakamura S."/>
        </authorList>
    </citation>
    <scope>NUCLEOTIDE SEQUENCE [LARGE SCALE GENOMIC DNA]</scope>
    <source>
        <strain evidence="3 4">JCM 13574</strain>
    </source>
</reference>
<evidence type="ECO:0008006" key="5">
    <source>
        <dbReference type="Google" id="ProtNLM"/>
    </source>
</evidence>
<dbReference type="Pfam" id="PF03445">
    <property type="entry name" value="DUF294"/>
    <property type="match status" value="1"/>
</dbReference>
<dbReference type="RefSeq" id="WP_163736015.1">
    <property type="nucleotide sequence ID" value="NZ_AP022610.1"/>
</dbReference>
<protein>
    <recommendedName>
        <fullName evidence="5">Cyclic nucleotide-binding protein</fullName>
    </recommendedName>
</protein>
<feature type="domain" description="DUF294" evidence="2">
    <location>
        <begin position="210"/>
        <end position="334"/>
    </location>
</feature>
<dbReference type="AlphaFoldDB" id="A0A7I7XEV9"/>
<dbReference type="KEGG" id="mmag:MMAD_20190"/>
<dbReference type="Pfam" id="PF10335">
    <property type="entry name" value="DUF294_C"/>
    <property type="match status" value="1"/>
</dbReference>
<dbReference type="InterPro" id="IPR005105">
    <property type="entry name" value="GlnD_Uridyltrans_N"/>
</dbReference>
<accession>A0A7I7XEV9</accession>
<evidence type="ECO:0000313" key="3">
    <source>
        <dbReference type="EMBL" id="BBZ27724.1"/>
    </source>
</evidence>
<dbReference type="InterPro" id="IPR018821">
    <property type="entry name" value="DUF294_put_nucleoTrafse_sb-bd"/>
</dbReference>